<evidence type="ECO:0000313" key="2">
    <source>
        <dbReference type="EMBL" id="EAY15977.1"/>
    </source>
</evidence>
<dbReference type="VEuPathDB" id="TrichDB:TVAGG3_0595950"/>
<protein>
    <submittedName>
        <fullName evidence="2">DNA topoisomerase I-related protein</fullName>
    </submittedName>
</protein>
<feature type="compositionally biased region" description="Basic and acidic residues" evidence="1">
    <location>
        <begin position="18"/>
        <end position="51"/>
    </location>
</feature>
<name>A2DUD9_TRIV3</name>
<dbReference type="EMBL" id="DS113248">
    <property type="protein sequence ID" value="EAY15977.1"/>
    <property type="molecule type" value="Genomic_DNA"/>
</dbReference>
<reference evidence="2" key="1">
    <citation type="submission" date="2006-10" db="EMBL/GenBank/DDBJ databases">
        <authorList>
            <person name="Amadeo P."/>
            <person name="Zhao Q."/>
            <person name="Wortman J."/>
            <person name="Fraser-Liggett C."/>
            <person name="Carlton J."/>
        </authorList>
    </citation>
    <scope>NUCLEOTIDE SEQUENCE</scope>
    <source>
        <strain evidence="2">G3</strain>
    </source>
</reference>
<dbReference type="Proteomes" id="UP000001542">
    <property type="component" value="Unassembled WGS sequence"/>
</dbReference>
<proteinExistence type="predicted"/>
<dbReference type="AlphaFoldDB" id="A2DUD9"/>
<dbReference type="InParanoid" id="A2DUD9"/>
<dbReference type="RefSeq" id="XP_001328200.1">
    <property type="nucleotide sequence ID" value="XM_001328165.1"/>
</dbReference>
<feature type="compositionally biased region" description="Basic and acidic residues" evidence="1">
    <location>
        <begin position="58"/>
        <end position="70"/>
    </location>
</feature>
<gene>
    <name evidence="2" type="ORF">TVAG_262270</name>
</gene>
<keyword evidence="3" id="KW-1185">Reference proteome</keyword>
<reference evidence="2" key="2">
    <citation type="journal article" date="2007" name="Science">
        <title>Draft genome sequence of the sexually transmitted pathogen Trichomonas vaginalis.</title>
        <authorList>
            <person name="Carlton J.M."/>
            <person name="Hirt R.P."/>
            <person name="Silva J.C."/>
            <person name="Delcher A.L."/>
            <person name="Schatz M."/>
            <person name="Zhao Q."/>
            <person name="Wortman J.R."/>
            <person name="Bidwell S.L."/>
            <person name="Alsmark U.C.M."/>
            <person name="Besteiro S."/>
            <person name="Sicheritz-Ponten T."/>
            <person name="Noel C.J."/>
            <person name="Dacks J.B."/>
            <person name="Foster P.G."/>
            <person name="Simillion C."/>
            <person name="Van de Peer Y."/>
            <person name="Miranda-Saavedra D."/>
            <person name="Barton G.J."/>
            <person name="Westrop G.D."/>
            <person name="Mueller S."/>
            <person name="Dessi D."/>
            <person name="Fiori P.L."/>
            <person name="Ren Q."/>
            <person name="Paulsen I."/>
            <person name="Zhang H."/>
            <person name="Bastida-Corcuera F.D."/>
            <person name="Simoes-Barbosa A."/>
            <person name="Brown M.T."/>
            <person name="Hayes R.D."/>
            <person name="Mukherjee M."/>
            <person name="Okumura C.Y."/>
            <person name="Schneider R."/>
            <person name="Smith A.J."/>
            <person name="Vanacova S."/>
            <person name="Villalvazo M."/>
            <person name="Haas B.J."/>
            <person name="Pertea M."/>
            <person name="Feldblyum T.V."/>
            <person name="Utterback T.R."/>
            <person name="Shu C.L."/>
            <person name="Osoegawa K."/>
            <person name="de Jong P.J."/>
            <person name="Hrdy I."/>
            <person name="Horvathova L."/>
            <person name="Zubacova Z."/>
            <person name="Dolezal P."/>
            <person name="Malik S.B."/>
            <person name="Logsdon J.M. Jr."/>
            <person name="Henze K."/>
            <person name="Gupta A."/>
            <person name="Wang C.C."/>
            <person name="Dunne R.L."/>
            <person name="Upcroft J.A."/>
            <person name="Upcroft P."/>
            <person name="White O."/>
            <person name="Salzberg S.L."/>
            <person name="Tang P."/>
            <person name="Chiu C.-H."/>
            <person name="Lee Y.-S."/>
            <person name="Embley T.M."/>
            <person name="Coombs G.H."/>
            <person name="Mottram J.C."/>
            <person name="Tachezy J."/>
            <person name="Fraser-Liggett C.M."/>
            <person name="Johnson P.J."/>
        </authorList>
    </citation>
    <scope>NUCLEOTIDE SEQUENCE [LARGE SCALE GENOMIC DNA]</scope>
    <source>
        <strain evidence="2">G3</strain>
    </source>
</reference>
<sequence length="108" mass="12780">MSDMKSDKSMSSKHKHDKDKDKDKDKKDKKDKESKHSKKDKDSKDKKDKESHHHHKKSDAEQRSRDKVIDDTTPAGQRHNFWAHEQIEPTDDPFEDDFGENITKPLRN</sequence>
<dbReference type="VEuPathDB" id="TrichDB:TVAG_262270"/>
<feature type="compositionally biased region" description="Basic and acidic residues" evidence="1">
    <location>
        <begin position="1"/>
        <end position="10"/>
    </location>
</feature>
<feature type="compositionally biased region" description="Acidic residues" evidence="1">
    <location>
        <begin position="88"/>
        <end position="99"/>
    </location>
</feature>
<feature type="region of interest" description="Disordered" evidence="1">
    <location>
        <begin position="1"/>
        <end position="108"/>
    </location>
</feature>
<dbReference type="OrthoDB" id="10618742at2759"/>
<evidence type="ECO:0000256" key="1">
    <source>
        <dbReference type="SAM" id="MobiDB-lite"/>
    </source>
</evidence>
<organism evidence="2 3">
    <name type="scientific">Trichomonas vaginalis (strain ATCC PRA-98 / G3)</name>
    <dbReference type="NCBI Taxonomy" id="412133"/>
    <lineage>
        <taxon>Eukaryota</taxon>
        <taxon>Metamonada</taxon>
        <taxon>Parabasalia</taxon>
        <taxon>Trichomonadida</taxon>
        <taxon>Trichomonadidae</taxon>
        <taxon>Trichomonas</taxon>
    </lineage>
</organism>
<dbReference type="KEGG" id="tva:4773984"/>
<accession>A2DUD9</accession>
<evidence type="ECO:0000313" key="3">
    <source>
        <dbReference type="Proteomes" id="UP000001542"/>
    </source>
</evidence>